<organism evidence="3 4">
    <name type="scientific">Malus baccata</name>
    <name type="common">Siberian crab apple</name>
    <name type="synonym">Pyrus baccata</name>
    <dbReference type="NCBI Taxonomy" id="106549"/>
    <lineage>
        <taxon>Eukaryota</taxon>
        <taxon>Viridiplantae</taxon>
        <taxon>Streptophyta</taxon>
        <taxon>Embryophyta</taxon>
        <taxon>Tracheophyta</taxon>
        <taxon>Spermatophyta</taxon>
        <taxon>Magnoliopsida</taxon>
        <taxon>eudicotyledons</taxon>
        <taxon>Gunneridae</taxon>
        <taxon>Pentapetalae</taxon>
        <taxon>rosids</taxon>
        <taxon>fabids</taxon>
        <taxon>Rosales</taxon>
        <taxon>Rosaceae</taxon>
        <taxon>Amygdaloideae</taxon>
        <taxon>Maleae</taxon>
        <taxon>Malus</taxon>
    </lineage>
</organism>
<comment type="caution">
    <text evidence="3">The sequence shown here is derived from an EMBL/GenBank/DDBJ whole genome shotgun (WGS) entry which is preliminary data.</text>
</comment>
<keyword evidence="4" id="KW-1185">Reference proteome</keyword>
<name>A0A540K2W1_MALBA</name>
<dbReference type="InterPro" id="IPR027643">
    <property type="entry name" value="Formin-like_plant"/>
</dbReference>
<dbReference type="SUPFAM" id="SSF101447">
    <property type="entry name" value="Formin homology 2 domain (FH2 domain)"/>
    <property type="match status" value="1"/>
</dbReference>
<feature type="domain" description="FH2" evidence="2">
    <location>
        <begin position="1"/>
        <end position="69"/>
    </location>
</feature>
<dbReference type="InterPro" id="IPR015425">
    <property type="entry name" value="FH2_Formin"/>
</dbReference>
<dbReference type="PANTHER" id="PTHR23213:SF269">
    <property type="entry name" value="FORMIN-LIKE PROTEIN 5"/>
    <property type="match status" value="1"/>
</dbReference>
<dbReference type="Gene3D" id="1.20.58.2220">
    <property type="entry name" value="Formin, FH2 domain"/>
    <property type="match status" value="1"/>
</dbReference>
<dbReference type="AlphaFoldDB" id="A0A540K2W1"/>
<comment type="similarity">
    <text evidence="1">Belongs to the formin-like family. Class-I subfamily.</text>
</comment>
<dbReference type="Pfam" id="PF02181">
    <property type="entry name" value="FH2"/>
    <property type="match status" value="1"/>
</dbReference>
<dbReference type="GO" id="GO:0045010">
    <property type="term" value="P:actin nucleation"/>
    <property type="evidence" value="ECO:0007669"/>
    <property type="project" value="InterPro"/>
</dbReference>
<evidence type="ECO:0000256" key="1">
    <source>
        <dbReference type="ARBA" id="ARBA00025793"/>
    </source>
</evidence>
<proteinExistence type="inferred from homology"/>
<dbReference type="GO" id="GO:0051015">
    <property type="term" value="F:actin filament binding"/>
    <property type="evidence" value="ECO:0007669"/>
    <property type="project" value="InterPro"/>
</dbReference>
<dbReference type="PANTHER" id="PTHR23213">
    <property type="entry name" value="FORMIN-RELATED"/>
    <property type="match status" value="1"/>
</dbReference>
<dbReference type="STRING" id="106549.A0A540K2W1"/>
<dbReference type="InterPro" id="IPR042201">
    <property type="entry name" value="FH2_Formin_sf"/>
</dbReference>
<sequence>MAPTQEEELKLRLFNGPLSQLGPAERFLKALIDIPFAFKRLEALLFMCTLQEEATHLKESFETLEVLCF</sequence>
<evidence type="ECO:0000313" key="4">
    <source>
        <dbReference type="Proteomes" id="UP000315295"/>
    </source>
</evidence>
<dbReference type="Proteomes" id="UP000315295">
    <property type="component" value="Unassembled WGS sequence"/>
</dbReference>
<dbReference type="EMBL" id="VIEB01015054">
    <property type="protein sequence ID" value="TQD68614.1"/>
    <property type="molecule type" value="Genomic_DNA"/>
</dbReference>
<dbReference type="PROSITE" id="PS51444">
    <property type="entry name" value="FH2"/>
    <property type="match status" value="1"/>
</dbReference>
<evidence type="ECO:0000313" key="3">
    <source>
        <dbReference type="EMBL" id="TQD68614.1"/>
    </source>
</evidence>
<reference evidence="3 4" key="1">
    <citation type="journal article" date="2019" name="G3 (Bethesda)">
        <title>Sequencing of a Wild Apple (Malus baccata) Genome Unravels the Differences Between Cultivated and Wild Apple Species Regarding Disease Resistance and Cold Tolerance.</title>
        <authorList>
            <person name="Chen X."/>
        </authorList>
    </citation>
    <scope>NUCLEOTIDE SEQUENCE [LARGE SCALE GENOMIC DNA]</scope>
    <source>
        <strain evidence="4">cv. Shandingzi</strain>
        <tissue evidence="3">Leaves</tissue>
    </source>
</reference>
<accession>A0A540K2W1</accession>
<evidence type="ECO:0000259" key="2">
    <source>
        <dbReference type="PROSITE" id="PS51444"/>
    </source>
</evidence>
<gene>
    <name evidence="3" type="ORF">C1H46_045853</name>
</gene>
<protein>
    <recommendedName>
        <fullName evidence="2">FH2 domain-containing protein</fullName>
    </recommendedName>
</protein>